<dbReference type="PANTHER" id="PTHR22811">
    <property type="entry name" value="TRANSMEMBRANE EMP24 DOMAIN-CONTAINING PROTEIN"/>
    <property type="match status" value="1"/>
</dbReference>
<feature type="signal peptide" evidence="11">
    <location>
        <begin position="1"/>
        <end position="21"/>
    </location>
</feature>
<dbReference type="GO" id="GO:0005789">
    <property type="term" value="C:endoplasmic reticulum membrane"/>
    <property type="evidence" value="ECO:0007669"/>
    <property type="project" value="UniProtKB-SubCell"/>
</dbReference>
<comment type="subcellular location">
    <subcellularLocation>
        <location evidence="1">Endoplasmic reticulum membrane</location>
        <topology evidence="1">Single-pass type I membrane protein</topology>
    </subcellularLocation>
    <subcellularLocation>
        <location evidence="2">Endoplasmic reticulum-Golgi intermediate compartment membrane</location>
        <topology evidence="2">Single-pass type I membrane protein</topology>
    </subcellularLocation>
    <subcellularLocation>
        <location evidence="3">Golgi apparatus</location>
        <location evidence="3">cis-Golgi network membrane</location>
        <topology evidence="3">Single-pass type I membrane protein</topology>
    </subcellularLocation>
    <subcellularLocation>
        <location evidence="10">Membrane</location>
        <topology evidence="10">Single-pass type I membrane protein</topology>
    </subcellularLocation>
</comment>
<feature type="domain" description="GOLD" evidence="12">
    <location>
        <begin position="1"/>
        <end position="91"/>
    </location>
</feature>
<evidence type="ECO:0000256" key="10">
    <source>
        <dbReference type="RuleBase" id="RU003827"/>
    </source>
</evidence>
<dbReference type="Pfam" id="PF01105">
    <property type="entry name" value="EMP24_GP25L"/>
    <property type="match status" value="1"/>
</dbReference>
<keyword evidence="5 10" id="KW-0812">Transmembrane</keyword>
<gene>
    <name evidence="14" type="primary">LOC102368480</name>
</gene>
<feature type="chain" id="PRO_5018166532" evidence="11">
    <location>
        <begin position="22"/>
        <end position="206"/>
    </location>
</feature>
<evidence type="ECO:0000313" key="14">
    <source>
        <dbReference type="RefSeq" id="XP_025053858.1"/>
    </source>
</evidence>
<evidence type="ECO:0000256" key="1">
    <source>
        <dbReference type="ARBA" id="ARBA00004115"/>
    </source>
</evidence>
<dbReference type="GO" id="GO:0005794">
    <property type="term" value="C:Golgi apparatus"/>
    <property type="evidence" value="ECO:0007669"/>
    <property type="project" value="UniProtKB-SubCell"/>
</dbReference>
<dbReference type="GeneID" id="102368480"/>
<name>A0A3Q0G6W2_ALLSI</name>
<dbReference type="RefSeq" id="XP_025053858.1">
    <property type="nucleotide sequence ID" value="XM_025198073.1"/>
</dbReference>
<keyword evidence="7" id="KW-0256">Endoplasmic reticulum</keyword>
<dbReference type="STRING" id="38654.A0A3Q0G6W2"/>
<evidence type="ECO:0000313" key="13">
    <source>
        <dbReference type="Proteomes" id="UP000189705"/>
    </source>
</evidence>
<organism evidence="13 14">
    <name type="scientific">Alligator sinensis</name>
    <name type="common">Chinese alligator</name>
    <dbReference type="NCBI Taxonomy" id="38654"/>
    <lineage>
        <taxon>Eukaryota</taxon>
        <taxon>Metazoa</taxon>
        <taxon>Chordata</taxon>
        <taxon>Craniata</taxon>
        <taxon>Vertebrata</taxon>
        <taxon>Euteleostomi</taxon>
        <taxon>Archelosauria</taxon>
        <taxon>Archosauria</taxon>
        <taxon>Crocodylia</taxon>
        <taxon>Alligatoridae</taxon>
        <taxon>Alligatorinae</taxon>
        <taxon>Alligator</taxon>
    </lineage>
</organism>
<accession>A0A3Q0G6W2</accession>
<evidence type="ECO:0000256" key="9">
    <source>
        <dbReference type="ARBA" id="ARBA00023136"/>
    </source>
</evidence>
<keyword evidence="13" id="KW-1185">Reference proteome</keyword>
<keyword evidence="9" id="KW-0472">Membrane</keyword>
<proteinExistence type="inferred from homology"/>
<evidence type="ECO:0000256" key="5">
    <source>
        <dbReference type="ARBA" id="ARBA00022692"/>
    </source>
</evidence>
<evidence type="ECO:0000256" key="7">
    <source>
        <dbReference type="ARBA" id="ARBA00022824"/>
    </source>
</evidence>
<dbReference type="KEGG" id="asn:102368480"/>
<dbReference type="InterPro" id="IPR036598">
    <property type="entry name" value="GOLD_dom_sf"/>
</dbReference>
<evidence type="ECO:0000256" key="6">
    <source>
        <dbReference type="ARBA" id="ARBA00022729"/>
    </source>
</evidence>
<dbReference type="InterPro" id="IPR015720">
    <property type="entry name" value="Emp24-like"/>
</dbReference>
<evidence type="ECO:0000256" key="8">
    <source>
        <dbReference type="ARBA" id="ARBA00022989"/>
    </source>
</evidence>
<evidence type="ECO:0000256" key="2">
    <source>
        <dbReference type="ARBA" id="ARBA00004151"/>
    </source>
</evidence>
<dbReference type="GO" id="GO:0033116">
    <property type="term" value="C:endoplasmic reticulum-Golgi intermediate compartment membrane"/>
    <property type="evidence" value="ECO:0007669"/>
    <property type="project" value="UniProtKB-SubCell"/>
</dbReference>
<evidence type="ECO:0000256" key="3">
    <source>
        <dbReference type="ARBA" id="ARBA00004619"/>
    </source>
</evidence>
<sequence length="206" mass="22786">MLPVLVALVAFMLGHFVSIDAYTEECFPAGTKMGLIFEIIRPDNQVIYKVERESDGNYTFTAHMNGTYKFCFSNKIGVTLIPKIVNFTIDIGKAPQEQDAETEGNSPQAPSLTTKNPLWILRNPLAFSPTPGNSPKAPLLTTKNPCQTQRNPLAFSFTPGNSPRAPSVTTKNPLWMLRNRFAFSLTPEQNVDSMTTTGKPTDDTQK</sequence>
<evidence type="ECO:0000256" key="11">
    <source>
        <dbReference type="SAM" id="SignalP"/>
    </source>
</evidence>
<dbReference type="Proteomes" id="UP000189705">
    <property type="component" value="Unplaced"/>
</dbReference>
<reference evidence="14" key="1">
    <citation type="submission" date="2025-08" db="UniProtKB">
        <authorList>
            <consortium name="RefSeq"/>
        </authorList>
    </citation>
    <scope>IDENTIFICATION</scope>
</reference>
<comment type="similarity">
    <text evidence="4 10">Belongs to the EMP24/GP25L family.</text>
</comment>
<evidence type="ECO:0000259" key="12">
    <source>
        <dbReference type="PROSITE" id="PS50866"/>
    </source>
</evidence>
<dbReference type="AlphaFoldDB" id="A0A3Q0G6W2"/>
<evidence type="ECO:0000256" key="4">
    <source>
        <dbReference type="ARBA" id="ARBA00007104"/>
    </source>
</evidence>
<dbReference type="InParanoid" id="A0A3Q0G6W2"/>
<keyword evidence="6 11" id="KW-0732">Signal</keyword>
<keyword evidence="8" id="KW-1133">Transmembrane helix</keyword>
<dbReference type="PROSITE" id="PS50866">
    <property type="entry name" value="GOLD"/>
    <property type="match status" value="1"/>
</dbReference>
<dbReference type="SUPFAM" id="SSF101576">
    <property type="entry name" value="Supernatant protein factor (SPF), C-terminal domain"/>
    <property type="match status" value="1"/>
</dbReference>
<protein>
    <submittedName>
        <fullName evidence="14">Transmembrane emp24 domain-containing protein 2-like isoform X1</fullName>
    </submittedName>
</protein>
<dbReference type="InterPro" id="IPR009038">
    <property type="entry name" value="GOLD_dom"/>
</dbReference>